<comment type="caution">
    <text evidence="1">The sequence shown here is derived from an EMBL/GenBank/DDBJ whole genome shotgun (WGS) entry which is preliminary data.</text>
</comment>
<protein>
    <submittedName>
        <fullName evidence="1">Uncharacterized protein</fullName>
    </submittedName>
</protein>
<dbReference type="Proteomes" id="UP001595444">
    <property type="component" value="Unassembled WGS sequence"/>
</dbReference>
<proteinExistence type="predicted"/>
<name>A0ABV7D7K9_9PROT</name>
<reference evidence="2" key="1">
    <citation type="journal article" date="2019" name="Int. J. Syst. Evol. Microbiol.">
        <title>The Global Catalogue of Microorganisms (GCM) 10K type strain sequencing project: providing services to taxonomists for standard genome sequencing and annotation.</title>
        <authorList>
            <consortium name="The Broad Institute Genomics Platform"/>
            <consortium name="The Broad Institute Genome Sequencing Center for Infectious Disease"/>
            <person name="Wu L."/>
            <person name="Ma J."/>
        </authorList>
    </citation>
    <scope>NUCLEOTIDE SEQUENCE [LARGE SCALE GENOMIC DNA]</scope>
    <source>
        <strain evidence="2">KCTC 62164</strain>
    </source>
</reference>
<accession>A0ABV7D7K9</accession>
<organism evidence="1 2">
    <name type="scientific">Kordiimonas pumila</name>
    <dbReference type="NCBI Taxonomy" id="2161677"/>
    <lineage>
        <taxon>Bacteria</taxon>
        <taxon>Pseudomonadati</taxon>
        <taxon>Pseudomonadota</taxon>
        <taxon>Alphaproteobacteria</taxon>
        <taxon>Kordiimonadales</taxon>
        <taxon>Kordiimonadaceae</taxon>
        <taxon>Kordiimonas</taxon>
    </lineage>
</organism>
<dbReference type="EMBL" id="JBHRSL010000010">
    <property type="protein sequence ID" value="MFC3053194.1"/>
    <property type="molecule type" value="Genomic_DNA"/>
</dbReference>
<dbReference type="RefSeq" id="WP_194212966.1">
    <property type="nucleotide sequence ID" value="NZ_CP061205.1"/>
</dbReference>
<evidence type="ECO:0000313" key="2">
    <source>
        <dbReference type="Proteomes" id="UP001595444"/>
    </source>
</evidence>
<evidence type="ECO:0000313" key="1">
    <source>
        <dbReference type="EMBL" id="MFC3053194.1"/>
    </source>
</evidence>
<gene>
    <name evidence="1" type="ORF">ACFOKA_14875</name>
</gene>
<keyword evidence="2" id="KW-1185">Reference proteome</keyword>
<sequence>MTRSLIRLLTIASFIISLLLLLLSLFSIRVAAENREASISDNTVFDSREQGGPILVVPVFPKAQARDKTLEAVDLRDSYIILEDGATLSMADWILGGLKKDTNGAAMSDYESRLFLGQVARAMAGMSESLVSTSLIYSKPTVSFTPTQNKPIALQGFEGLVRMLLLPGTAKNWTPATTGGAFADSMKTGDTGPVLFESQLFQAMNQTVADFKEAGAIQAMIEAQERSKAQ</sequence>